<feature type="compositionally biased region" description="Polar residues" evidence="1">
    <location>
        <begin position="1"/>
        <end position="14"/>
    </location>
</feature>
<comment type="caution">
    <text evidence="2">The sequence shown here is derived from an EMBL/GenBank/DDBJ whole genome shotgun (WGS) entry which is preliminary data.</text>
</comment>
<gene>
    <name evidence="2" type="ORF">GSLYS_00011146001</name>
</gene>
<accession>A0AAV2HYQ9</accession>
<dbReference type="Proteomes" id="UP001497497">
    <property type="component" value="Unassembled WGS sequence"/>
</dbReference>
<dbReference type="AlphaFoldDB" id="A0AAV2HYQ9"/>
<organism evidence="2 3">
    <name type="scientific">Lymnaea stagnalis</name>
    <name type="common">Great pond snail</name>
    <name type="synonym">Helix stagnalis</name>
    <dbReference type="NCBI Taxonomy" id="6523"/>
    <lineage>
        <taxon>Eukaryota</taxon>
        <taxon>Metazoa</taxon>
        <taxon>Spiralia</taxon>
        <taxon>Lophotrochozoa</taxon>
        <taxon>Mollusca</taxon>
        <taxon>Gastropoda</taxon>
        <taxon>Heterobranchia</taxon>
        <taxon>Euthyneura</taxon>
        <taxon>Panpulmonata</taxon>
        <taxon>Hygrophila</taxon>
        <taxon>Lymnaeoidea</taxon>
        <taxon>Lymnaeidae</taxon>
        <taxon>Lymnaea</taxon>
    </lineage>
</organism>
<proteinExistence type="predicted"/>
<evidence type="ECO:0000313" key="3">
    <source>
        <dbReference type="Proteomes" id="UP001497497"/>
    </source>
</evidence>
<name>A0AAV2HYQ9_LYMST</name>
<feature type="region of interest" description="Disordered" evidence="1">
    <location>
        <begin position="1"/>
        <end position="21"/>
    </location>
</feature>
<dbReference type="EMBL" id="CAXITT010000255">
    <property type="protein sequence ID" value="CAL1537233.1"/>
    <property type="molecule type" value="Genomic_DNA"/>
</dbReference>
<reference evidence="2 3" key="1">
    <citation type="submission" date="2024-04" db="EMBL/GenBank/DDBJ databases">
        <authorList>
            <consortium name="Genoscope - CEA"/>
            <person name="William W."/>
        </authorList>
    </citation>
    <scope>NUCLEOTIDE SEQUENCE [LARGE SCALE GENOMIC DNA]</scope>
</reference>
<sequence>MAAKNSNPSKTTSEAESDMEDSLAVTVNFQQDSLIVQVYGSQPIHQVKDAWSIKKPNVKFQNYEIALHFKDQTILIVADEEEIGNDRLREVDSISLTPRGFHYNTPGNTSASMIQALKVHLRK</sequence>
<evidence type="ECO:0000256" key="1">
    <source>
        <dbReference type="SAM" id="MobiDB-lite"/>
    </source>
</evidence>
<evidence type="ECO:0000313" key="2">
    <source>
        <dbReference type="EMBL" id="CAL1537233.1"/>
    </source>
</evidence>
<protein>
    <submittedName>
        <fullName evidence="2">Uncharacterized protein</fullName>
    </submittedName>
</protein>
<keyword evidence="3" id="KW-1185">Reference proteome</keyword>